<dbReference type="InterPro" id="IPR052895">
    <property type="entry name" value="HetReg/Transcr_Mod"/>
</dbReference>
<proteinExistence type="predicted"/>
<accession>A0A8H4SWX1</accession>
<organism evidence="1 2">
    <name type="scientific">Fusarium gaditjirri</name>
    <dbReference type="NCBI Taxonomy" id="282569"/>
    <lineage>
        <taxon>Eukaryota</taxon>
        <taxon>Fungi</taxon>
        <taxon>Dikarya</taxon>
        <taxon>Ascomycota</taxon>
        <taxon>Pezizomycotina</taxon>
        <taxon>Sordariomycetes</taxon>
        <taxon>Hypocreomycetidae</taxon>
        <taxon>Hypocreales</taxon>
        <taxon>Nectriaceae</taxon>
        <taxon>Fusarium</taxon>
        <taxon>Fusarium nisikadoi species complex</taxon>
    </lineage>
</organism>
<comment type="caution">
    <text evidence="1">The sequence shown here is derived from an EMBL/GenBank/DDBJ whole genome shotgun (WGS) entry which is preliminary data.</text>
</comment>
<dbReference type="PANTHER" id="PTHR24148">
    <property type="entry name" value="ANKYRIN REPEAT DOMAIN-CONTAINING PROTEIN 39 HOMOLOG-RELATED"/>
    <property type="match status" value="1"/>
</dbReference>
<evidence type="ECO:0000313" key="1">
    <source>
        <dbReference type="EMBL" id="KAF4947093.1"/>
    </source>
</evidence>
<evidence type="ECO:0000313" key="2">
    <source>
        <dbReference type="Proteomes" id="UP000604273"/>
    </source>
</evidence>
<dbReference type="EMBL" id="JABFAI010000297">
    <property type="protein sequence ID" value="KAF4947093.1"/>
    <property type="molecule type" value="Genomic_DNA"/>
</dbReference>
<dbReference type="Proteomes" id="UP000604273">
    <property type="component" value="Unassembled WGS sequence"/>
</dbReference>
<sequence length="526" mass="60732">MSILNKFFSRSYFARLWVVQELFLAQSITMHCGEVSIRVTNESISQLYEQGVKVPSWVRFAGKANSNTERTPFNLIDLLAATTACRVTDLRDKIFGSLGLVGNVQASQLTPDYQLMVREVYIGVAAYLIQKDHRCDLIQHAHRHWVHYNGLDRETVYVIPSWVPMWDKNTPLQDSQGLTSLCDKPEDDKHFTNIWNLKDGMQLVIRCFASTFSYVYTGSNVHLIRVEGSPALFLAYQASDSLKYRLLDSCIAAIVCPTQEPSSTEILGSDDLHRLLQFTPLTVEMIQFISRWRNGVFDLARSDPQDREHILPIEDQSCHYFFGDEPKISRRDWRSWIPFLALETRQTMEDDRDLQKQFPRLIDFWHEAHVLHTAIRDWTKGALAVSDHRRIMGWYKLPQQVQEVLSDFLSMSDQLAETFKTITGSKFILQSLLPLRLLLDLLADSEVQWAGRELLGYHGGQDGLLEDYECLVLALNTDQFFLDQAFPVDIKDIHHEYSNMEQTIRWKPEFEGLVRGNAEAKDVTFI</sequence>
<protein>
    <recommendedName>
        <fullName evidence="3">Heterokaryon incompatibility domain-containing protein</fullName>
    </recommendedName>
</protein>
<dbReference type="AlphaFoldDB" id="A0A8H4SWX1"/>
<keyword evidence="2" id="KW-1185">Reference proteome</keyword>
<dbReference type="PANTHER" id="PTHR24148:SF82">
    <property type="entry name" value="HETEROKARYON INCOMPATIBILITY DOMAIN-CONTAINING PROTEIN"/>
    <property type="match status" value="1"/>
</dbReference>
<evidence type="ECO:0008006" key="3">
    <source>
        <dbReference type="Google" id="ProtNLM"/>
    </source>
</evidence>
<reference evidence="1" key="1">
    <citation type="journal article" date="2020" name="BMC Genomics">
        <title>Correction to: Identification and distribution of gene clusters required for synthesis of sphingolipid metabolism inhibitors in diverse species of the filamentous fungus Fusarium.</title>
        <authorList>
            <person name="Kim H.S."/>
            <person name="Lohmar J.M."/>
            <person name="Busman M."/>
            <person name="Brown D.W."/>
            <person name="Naumann T.A."/>
            <person name="Divon H.H."/>
            <person name="Lysoe E."/>
            <person name="Uhlig S."/>
            <person name="Proctor R.H."/>
        </authorList>
    </citation>
    <scope>NUCLEOTIDE SEQUENCE</scope>
    <source>
        <strain evidence="1">NRRL 45417</strain>
    </source>
</reference>
<name>A0A8H4SWX1_9HYPO</name>
<gene>
    <name evidence="1" type="ORF">FGADI_10723</name>
</gene>
<reference evidence="1" key="2">
    <citation type="submission" date="2020-05" db="EMBL/GenBank/DDBJ databases">
        <authorList>
            <person name="Kim H.-S."/>
            <person name="Proctor R.H."/>
            <person name="Brown D.W."/>
        </authorList>
    </citation>
    <scope>NUCLEOTIDE SEQUENCE</scope>
    <source>
        <strain evidence="1">NRRL 45417</strain>
    </source>
</reference>
<dbReference type="OrthoDB" id="2157530at2759"/>